<keyword evidence="1" id="KW-0812">Transmembrane</keyword>
<dbReference type="AlphaFoldDB" id="A0A8D8TM73"/>
<keyword evidence="1" id="KW-1133">Transmembrane helix</keyword>
<feature type="transmembrane region" description="Helical" evidence="1">
    <location>
        <begin position="12"/>
        <end position="31"/>
    </location>
</feature>
<feature type="transmembrane region" description="Helical" evidence="1">
    <location>
        <begin position="114"/>
        <end position="133"/>
    </location>
</feature>
<dbReference type="EMBL" id="HBUF01283919">
    <property type="protein sequence ID" value="CAG6687896.1"/>
    <property type="molecule type" value="Transcribed_RNA"/>
</dbReference>
<proteinExistence type="predicted"/>
<keyword evidence="1" id="KW-0472">Membrane</keyword>
<name>A0A8D8TM73_9HEMI</name>
<organism evidence="2">
    <name type="scientific">Cacopsylla melanoneura</name>
    <dbReference type="NCBI Taxonomy" id="428564"/>
    <lineage>
        <taxon>Eukaryota</taxon>
        <taxon>Metazoa</taxon>
        <taxon>Ecdysozoa</taxon>
        <taxon>Arthropoda</taxon>
        <taxon>Hexapoda</taxon>
        <taxon>Insecta</taxon>
        <taxon>Pterygota</taxon>
        <taxon>Neoptera</taxon>
        <taxon>Paraneoptera</taxon>
        <taxon>Hemiptera</taxon>
        <taxon>Sternorrhyncha</taxon>
        <taxon>Psylloidea</taxon>
        <taxon>Psyllidae</taxon>
        <taxon>Psyllinae</taxon>
        <taxon>Cacopsylla</taxon>
    </lineage>
</organism>
<evidence type="ECO:0000256" key="1">
    <source>
        <dbReference type="SAM" id="Phobius"/>
    </source>
</evidence>
<sequence>MNRKVLNSLTRITFGVLVNVTLFLKAVGFSLPKDYMSVKNSVINTTSLTDIQKPAIIVSDPLNDILKLLLLLLNNSLTEVNQTLVLLNQTVFQSLNYNHELTHHLFLRLTPLCLWILTSLALLFLTSLLLLLIHRQWLTTRQWTPPTWLTRARPSEESLVP</sequence>
<reference evidence="2" key="1">
    <citation type="submission" date="2021-05" db="EMBL/GenBank/DDBJ databases">
        <authorList>
            <person name="Alioto T."/>
            <person name="Alioto T."/>
            <person name="Gomez Garrido J."/>
        </authorList>
    </citation>
    <scope>NUCLEOTIDE SEQUENCE</scope>
</reference>
<evidence type="ECO:0000313" key="2">
    <source>
        <dbReference type="EMBL" id="CAG6687896.1"/>
    </source>
</evidence>
<protein>
    <submittedName>
        <fullName evidence="2">Uncharacterized protein</fullName>
    </submittedName>
</protein>
<accession>A0A8D8TM73</accession>